<reference evidence="17 18" key="1">
    <citation type="journal article" date="2018" name="Mol. Plant">
        <title>The genome of Artemisia annua provides insight into the evolution of Asteraceae family and artemisinin biosynthesis.</title>
        <authorList>
            <person name="Shen Q."/>
            <person name="Zhang L."/>
            <person name="Liao Z."/>
            <person name="Wang S."/>
            <person name="Yan T."/>
            <person name="Shi P."/>
            <person name="Liu M."/>
            <person name="Fu X."/>
            <person name="Pan Q."/>
            <person name="Wang Y."/>
            <person name="Lv Z."/>
            <person name="Lu X."/>
            <person name="Zhang F."/>
            <person name="Jiang W."/>
            <person name="Ma Y."/>
            <person name="Chen M."/>
            <person name="Hao X."/>
            <person name="Li L."/>
            <person name="Tang Y."/>
            <person name="Lv G."/>
            <person name="Zhou Y."/>
            <person name="Sun X."/>
            <person name="Brodelius P.E."/>
            <person name="Rose J.K.C."/>
            <person name="Tang K."/>
        </authorList>
    </citation>
    <scope>NUCLEOTIDE SEQUENCE [LARGE SCALE GENOMIC DNA]</scope>
    <source>
        <strain evidence="18">cv. Huhao1</strain>
        <tissue evidence="17">Leaf</tissue>
    </source>
</reference>
<keyword evidence="8 14" id="KW-0863">Zinc-finger</keyword>
<evidence type="ECO:0000256" key="2">
    <source>
        <dbReference type="ARBA" id="ARBA00004167"/>
    </source>
</evidence>
<evidence type="ECO:0000256" key="9">
    <source>
        <dbReference type="ARBA" id="ARBA00022786"/>
    </source>
</evidence>
<dbReference type="GO" id="GO:0008270">
    <property type="term" value="F:zinc ion binding"/>
    <property type="evidence" value="ECO:0007669"/>
    <property type="project" value="UniProtKB-KW"/>
</dbReference>
<comment type="subcellular location">
    <subcellularLocation>
        <location evidence="2">Membrane</location>
        <topology evidence="2">Single-pass membrane protein</topology>
    </subcellularLocation>
</comment>
<gene>
    <name evidence="17" type="ORF">CTI12_AA624370</name>
</gene>
<evidence type="ECO:0000256" key="14">
    <source>
        <dbReference type="PROSITE-ProRule" id="PRU00175"/>
    </source>
</evidence>
<comment type="similarity">
    <text evidence="13">Belongs to the RING-type zinc finger family. ATL subfamily.</text>
</comment>
<comment type="catalytic activity">
    <reaction evidence="1">
        <text>S-ubiquitinyl-[E2 ubiquitin-conjugating enzyme]-L-cysteine + [acceptor protein]-L-lysine = [E2 ubiquitin-conjugating enzyme]-L-cysteine + N(6)-ubiquitinyl-[acceptor protein]-L-lysine.</text>
        <dbReference type="EC" id="2.3.2.27"/>
    </reaction>
</comment>
<accession>A0A2U1KAU7</accession>
<dbReference type="Pfam" id="PF13639">
    <property type="entry name" value="zf-RING_2"/>
    <property type="match status" value="1"/>
</dbReference>
<sequence>MLAAIISLLLVILFILLLHLYTRWFLNHARTRSHTSATVPHVLQTRLHHRFTIIDTSDHSSTKLGLPFDVISSLPLFVYKFHNEDGNDNKLNDRALECAICLSLFEDNEIGRKLPGCNHAFHVECIDMWLHSHSTCPICRSSIQHASIHKKVEFGDLEQNVNELEIIHSDDQDSESRVLEIVTVNPDQIDQFDDISDMLDVCPSGSSKKLPSGGNSSIGGKIHPVSDMHEDESEV</sequence>
<dbReference type="PANTHER" id="PTHR45768">
    <property type="entry name" value="E3 UBIQUITIN-PROTEIN LIGASE RNF13-LIKE"/>
    <property type="match status" value="1"/>
</dbReference>
<protein>
    <recommendedName>
        <fullName evidence="4">RING-type E3 ubiquitin transferase</fullName>
        <ecNumber evidence="4">2.3.2.27</ecNumber>
    </recommendedName>
</protein>
<keyword evidence="6" id="KW-0812">Transmembrane</keyword>
<comment type="pathway">
    <text evidence="3">Protein modification; protein ubiquitination.</text>
</comment>
<evidence type="ECO:0000256" key="13">
    <source>
        <dbReference type="ARBA" id="ARBA00024209"/>
    </source>
</evidence>
<comment type="caution">
    <text evidence="17">The sequence shown here is derived from an EMBL/GenBank/DDBJ whole genome shotgun (WGS) entry which is preliminary data.</text>
</comment>
<evidence type="ECO:0000256" key="5">
    <source>
        <dbReference type="ARBA" id="ARBA00022679"/>
    </source>
</evidence>
<dbReference type="OrthoDB" id="8062037at2759"/>
<evidence type="ECO:0000313" key="18">
    <source>
        <dbReference type="Proteomes" id="UP000245207"/>
    </source>
</evidence>
<keyword evidence="7" id="KW-0479">Metal-binding</keyword>
<dbReference type="EMBL" id="PKPP01024848">
    <property type="protein sequence ID" value="PWA33885.1"/>
    <property type="molecule type" value="Genomic_DNA"/>
</dbReference>
<dbReference type="Gene3D" id="3.30.40.10">
    <property type="entry name" value="Zinc/RING finger domain, C3HC4 (zinc finger)"/>
    <property type="match status" value="1"/>
</dbReference>
<dbReference type="Proteomes" id="UP000245207">
    <property type="component" value="Unassembled WGS sequence"/>
</dbReference>
<feature type="region of interest" description="Disordered" evidence="15">
    <location>
        <begin position="203"/>
        <end position="235"/>
    </location>
</feature>
<evidence type="ECO:0000313" key="17">
    <source>
        <dbReference type="EMBL" id="PWA33885.1"/>
    </source>
</evidence>
<dbReference type="FunFam" id="3.30.40.10:FF:000187">
    <property type="entry name" value="E3 ubiquitin-protein ligase ATL6"/>
    <property type="match status" value="1"/>
</dbReference>
<evidence type="ECO:0000256" key="7">
    <source>
        <dbReference type="ARBA" id="ARBA00022723"/>
    </source>
</evidence>
<keyword evidence="5" id="KW-0808">Transferase</keyword>
<keyword evidence="9" id="KW-0833">Ubl conjugation pathway</keyword>
<evidence type="ECO:0000256" key="11">
    <source>
        <dbReference type="ARBA" id="ARBA00022989"/>
    </source>
</evidence>
<dbReference type="PROSITE" id="PS50089">
    <property type="entry name" value="ZF_RING_2"/>
    <property type="match status" value="1"/>
</dbReference>
<evidence type="ECO:0000256" key="8">
    <source>
        <dbReference type="ARBA" id="ARBA00022771"/>
    </source>
</evidence>
<dbReference type="InterPro" id="IPR001841">
    <property type="entry name" value="Znf_RING"/>
</dbReference>
<organism evidence="17 18">
    <name type="scientific">Artemisia annua</name>
    <name type="common">Sweet wormwood</name>
    <dbReference type="NCBI Taxonomy" id="35608"/>
    <lineage>
        <taxon>Eukaryota</taxon>
        <taxon>Viridiplantae</taxon>
        <taxon>Streptophyta</taxon>
        <taxon>Embryophyta</taxon>
        <taxon>Tracheophyta</taxon>
        <taxon>Spermatophyta</taxon>
        <taxon>Magnoliopsida</taxon>
        <taxon>eudicotyledons</taxon>
        <taxon>Gunneridae</taxon>
        <taxon>Pentapetalae</taxon>
        <taxon>asterids</taxon>
        <taxon>campanulids</taxon>
        <taxon>Asterales</taxon>
        <taxon>Asteraceae</taxon>
        <taxon>Asteroideae</taxon>
        <taxon>Anthemideae</taxon>
        <taxon>Artemisiinae</taxon>
        <taxon>Artemisia</taxon>
    </lineage>
</organism>
<dbReference type="AlphaFoldDB" id="A0A2U1KAU7"/>
<dbReference type="GO" id="GO:0016567">
    <property type="term" value="P:protein ubiquitination"/>
    <property type="evidence" value="ECO:0007669"/>
    <property type="project" value="UniProtKB-UniPathway"/>
</dbReference>
<keyword evidence="10" id="KW-0862">Zinc</keyword>
<dbReference type="InterPro" id="IPR013083">
    <property type="entry name" value="Znf_RING/FYVE/PHD"/>
</dbReference>
<proteinExistence type="inferred from homology"/>
<dbReference type="GO" id="GO:0016020">
    <property type="term" value="C:membrane"/>
    <property type="evidence" value="ECO:0007669"/>
    <property type="project" value="UniProtKB-SubCell"/>
</dbReference>
<dbReference type="SUPFAM" id="SSF57850">
    <property type="entry name" value="RING/U-box"/>
    <property type="match status" value="1"/>
</dbReference>
<evidence type="ECO:0000256" key="3">
    <source>
        <dbReference type="ARBA" id="ARBA00004906"/>
    </source>
</evidence>
<keyword evidence="12" id="KW-0472">Membrane</keyword>
<evidence type="ECO:0000256" key="12">
    <source>
        <dbReference type="ARBA" id="ARBA00023136"/>
    </source>
</evidence>
<evidence type="ECO:0000256" key="15">
    <source>
        <dbReference type="SAM" id="MobiDB-lite"/>
    </source>
</evidence>
<dbReference type="PANTHER" id="PTHR45768:SF76">
    <property type="entry name" value="RING-H2 FINGER PROTEIN ATL5-LIKE"/>
    <property type="match status" value="1"/>
</dbReference>
<dbReference type="SMART" id="SM00184">
    <property type="entry name" value="RING"/>
    <property type="match status" value="1"/>
</dbReference>
<dbReference type="CDD" id="cd16461">
    <property type="entry name" value="RING-H2_EL5-like"/>
    <property type="match status" value="1"/>
</dbReference>
<keyword evidence="18" id="KW-1185">Reference proteome</keyword>
<dbReference type="EC" id="2.3.2.27" evidence="4"/>
<evidence type="ECO:0000256" key="4">
    <source>
        <dbReference type="ARBA" id="ARBA00012483"/>
    </source>
</evidence>
<dbReference type="GO" id="GO:0061630">
    <property type="term" value="F:ubiquitin protein ligase activity"/>
    <property type="evidence" value="ECO:0007669"/>
    <property type="project" value="UniProtKB-EC"/>
</dbReference>
<feature type="compositionally biased region" description="Low complexity" evidence="15">
    <location>
        <begin position="203"/>
        <end position="215"/>
    </location>
</feature>
<feature type="domain" description="RING-type" evidence="16">
    <location>
        <begin position="98"/>
        <end position="140"/>
    </location>
</feature>
<evidence type="ECO:0000256" key="10">
    <source>
        <dbReference type="ARBA" id="ARBA00022833"/>
    </source>
</evidence>
<evidence type="ECO:0000256" key="1">
    <source>
        <dbReference type="ARBA" id="ARBA00000900"/>
    </source>
</evidence>
<dbReference type="UniPathway" id="UPA00143"/>
<name>A0A2U1KAU7_ARTAN</name>
<evidence type="ECO:0000259" key="16">
    <source>
        <dbReference type="PROSITE" id="PS50089"/>
    </source>
</evidence>
<keyword evidence="11" id="KW-1133">Transmembrane helix</keyword>
<evidence type="ECO:0000256" key="6">
    <source>
        <dbReference type="ARBA" id="ARBA00022692"/>
    </source>
</evidence>